<dbReference type="EMBL" id="CP030117">
    <property type="protein sequence ID" value="AWX59140.1"/>
    <property type="molecule type" value="Genomic_DNA"/>
</dbReference>
<dbReference type="AlphaFoldDB" id="A0A2Z4MRH3"/>
<dbReference type="SMART" id="SM00530">
    <property type="entry name" value="HTH_XRE"/>
    <property type="match status" value="1"/>
</dbReference>
<dbReference type="SUPFAM" id="SSF48452">
    <property type="entry name" value="TPR-like"/>
    <property type="match status" value="1"/>
</dbReference>
<organism evidence="2 3">
    <name type="scientific">Brevibacillus brevis</name>
    <name type="common">Bacillus brevis</name>
    <dbReference type="NCBI Taxonomy" id="1393"/>
    <lineage>
        <taxon>Bacteria</taxon>
        <taxon>Bacillati</taxon>
        <taxon>Bacillota</taxon>
        <taxon>Bacilli</taxon>
        <taxon>Bacillales</taxon>
        <taxon>Paenibacillaceae</taxon>
        <taxon>Brevibacillus</taxon>
    </lineage>
</organism>
<proteinExistence type="predicted"/>
<dbReference type="PROSITE" id="PS50943">
    <property type="entry name" value="HTH_CROC1"/>
    <property type="match status" value="1"/>
</dbReference>
<evidence type="ECO:0000313" key="3">
    <source>
        <dbReference type="Proteomes" id="UP000036061"/>
    </source>
</evidence>
<sequence>MLSESRRNNGLSFAELEDRTGVSRGVLQKIESGETKRPEFKTVKSIAALFPYSFEEIIEGYLEDETRIETLFEILQEVIQCEYSSLVERVSLKILQSPNEKIEKALERLYSFADSIAIAETNDEICLVLFKVIANYARQCGEPKYIAKALLKKYLIERNDLKRLEETFRMGEEVLYYTDFLTIEEKIIYYFRMGLHAHNTQKYSMCIELCQKGLALETSITELKARAYLAMINSYFFLDNFDAVEQHLDVFEEFEYDFVVESTKINRATTKARKKDYEVAIPMLRKYMDELHKENKIHVVNELLEIYLELGNMDAIEEVLMNEKAILPATPQTPYKHRSIGAYYQLKGKFQTKLGRLDEGMESYVNSLKAYGVISAFEEMHKCLNEMLTYFDENSLPMDLQYVQKLKGVYNTTMGNFGK</sequence>
<evidence type="ECO:0000259" key="1">
    <source>
        <dbReference type="PROSITE" id="PS50943"/>
    </source>
</evidence>
<accession>A0A2Z4MRH3</accession>
<dbReference type="Gene3D" id="1.10.260.40">
    <property type="entry name" value="lambda repressor-like DNA-binding domains"/>
    <property type="match status" value="1"/>
</dbReference>
<dbReference type="Proteomes" id="UP000036061">
    <property type="component" value="Chromosome"/>
</dbReference>
<dbReference type="InterPro" id="IPR001387">
    <property type="entry name" value="Cro/C1-type_HTH"/>
</dbReference>
<dbReference type="InterPro" id="IPR011990">
    <property type="entry name" value="TPR-like_helical_dom_sf"/>
</dbReference>
<dbReference type="SUPFAM" id="SSF47413">
    <property type="entry name" value="lambda repressor-like DNA-binding domains"/>
    <property type="match status" value="1"/>
</dbReference>
<dbReference type="Gene3D" id="1.25.40.10">
    <property type="entry name" value="Tetratricopeptide repeat domain"/>
    <property type="match status" value="1"/>
</dbReference>
<protein>
    <submittedName>
        <fullName evidence="2">XRE family transcriptional regulator</fullName>
    </submittedName>
</protein>
<evidence type="ECO:0000313" key="2">
    <source>
        <dbReference type="EMBL" id="AWX59140.1"/>
    </source>
</evidence>
<gene>
    <name evidence="2" type="ORF">AB432_004160</name>
</gene>
<feature type="domain" description="HTH cro/C1-type" evidence="1">
    <location>
        <begin position="2"/>
        <end position="57"/>
    </location>
</feature>
<reference evidence="2 3" key="1">
    <citation type="journal article" date="2015" name="Genome Announc.">
        <title>Draft Genome Sequence of Brevibacillus brevis DZQ7, a Plant Growth-Promoting Rhizobacterium with Broad-Spectrum Antimicrobial Activity.</title>
        <authorList>
            <person name="Hou Q."/>
            <person name="Wang C."/>
            <person name="Hou X."/>
            <person name="Xia Z."/>
            <person name="Ye J."/>
            <person name="Liu K."/>
            <person name="Liu H."/>
            <person name="Wang J."/>
            <person name="Guo H."/>
            <person name="Yu X."/>
            <person name="Yang Y."/>
            <person name="Du B."/>
            <person name="Ding Y."/>
        </authorList>
    </citation>
    <scope>NUCLEOTIDE SEQUENCE [LARGE SCALE GENOMIC DNA]</scope>
    <source>
        <strain evidence="2 3">DZQ7</strain>
    </source>
</reference>
<dbReference type="InterPro" id="IPR010982">
    <property type="entry name" value="Lambda_DNA-bd_dom_sf"/>
</dbReference>
<name>A0A2Z4MRH3_BREBE</name>
<dbReference type="GO" id="GO:0003677">
    <property type="term" value="F:DNA binding"/>
    <property type="evidence" value="ECO:0007669"/>
    <property type="project" value="InterPro"/>
</dbReference>
<dbReference type="CDD" id="cd00093">
    <property type="entry name" value="HTH_XRE"/>
    <property type="match status" value="1"/>
</dbReference>
<dbReference type="Pfam" id="PF01381">
    <property type="entry name" value="HTH_3"/>
    <property type="match status" value="1"/>
</dbReference>